<keyword evidence="4" id="KW-1185">Reference proteome</keyword>
<feature type="compositionally biased region" description="Polar residues" evidence="1">
    <location>
        <begin position="131"/>
        <end position="142"/>
    </location>
</feature>
<evidence type="ECO:0000313" key="4">
    <source>
        <dbReference type="Proteomes" id="UP000076796"/>
    </source>
</evidence>
<dbReference type="GO" id="GO:0006281">
    <property type="term" value="P:DNA repair"/>
    <property type="evidence" value="ECO:0007669"/>
    <property type="project" value="InterPro"/>
</dbReference>
<feature type="compositionally biased region" description="Low complexity" evidence="1">
    <location>
        <begin position="143"/>
        <end position="159"/>
    </location>
</feature>
<dbReference type="GeneID" id="97556919"/>
<evidence type="ECO:0000313" key="3">
    <source>
        <dbReference type="EMBL" id="KZS47636.1"/>
    </source>
</evidence>
<dbReference type="AlphaFoldDB" id="A0A163KY10"/>
<dbReference type="PANTHER" id="PTHR21180">
    <property type="entry name" value="ENDONUCLEASE/EXONUCLEASE/PHOSPHATASE FAMILY DOMAIN-CONTAINING PROTEIN 1"/>
    <property type="match status" value="1"/>
</dbReference>
<comment type="caution">
    <text evidence="3">The sequence shown here is derived from an EMBL/GenBank/DDBJ whole genome shotgun (WGS) entry which is preliminary data.</text>
</comment>
<accession>A0A163KY10</accession>
<dbReference type="STRING" id="59843.A3958_17175"/>
<feature type="region of interest" description="Disordered" evidence="1">
    <location>
        <begin position="48"/>
        <end position="159"/>
    </location>
</feature>
<feature type="domain" description="Helix-hairpin-helix DNA-binding motif class 1" evidence="2">
    <location>
        <begin position="170"/>
        <end position="189"/>
    </location>
</feature>
<gene>
    <name evidence="3" type="ORF">AWU65_17760</name>
</gene>
<feature type="domain" description="Helix-hairpin-helix DNA-binding motif class 1" evidence="2">
    <location>
        <begin position="200"/>
        <end position="219"/>
    </location>
</feature>
<dbReference type="Pfam" id="PF12836">
    <property type="entry name" value="HHH_3"/>
    <property type="match status" value="1"/>
</dbReference>
<dbReference type="PROSITE" id="PS51257">
    <property type="entry name" value="PROKAR_LIPOPROTEIN"/>
    <property type="match status" value="1"/>
</dbReference>
<dbReference type="PANTHER" id="PTHR21180:SF32">
    <property type="entry name" value="ENDONUCLEASE_EXONUCLEASE_PHOSPHATASE FAMILY DOMAIN-CONTAINING PROTEIN 1"/>
    <property type="match status" value="1"/>
</dbReference>
<dbReference type="GO" id="GO:0003677">
    <property type="term" value="F:DNA binding"/>
    <property type="evidence" value="ECO:0007669"/>
    <property type="project" value="InterPro"/>
</dbReference>
<reference evidence="3" key="1">
    <citation type="journal article" date="2016" name="Genome Announc.">
        <title>Draft genomes of two strains of Paenibacillus glucanolyticus with capability to degrade lignocellulose.</title>
        <authorList>
            <person name="Mathews S.L."/>
            <person name="Pawlak J."/>
            <person name="Grunden A.M."/>
        </authorList>
    </citation>
    <scope>NUCLEOTIDE SEQUENCE [LARGE SCALE GENOMIC DNA]</scope>
    <source>
        <strain evidence="3">SLM1</strain>
    </source>
</reference>
<dbReference type="InterPro" id="IPR010994">
    <property type="entry name" value="RuvA_2-like"/>
</dbReference>
<dbReference type="InterPro" id="IPR004509">
    <property type="entry name" value="Competence_ComEA_HhH"/>
</dbReference>
<dbReference type="EMBL" id="LWMH01000001">
    <property type="protein sequence ID" value="KZS47636.1"/>
    <property type="molecule type" value="Genomic_DNA"/>
</dbReference>
<dbReference type="GO" id="GO:0015627">
    <property type="term" value="C:type II protein secretion system complex"/>
    <property type="evidence" value="ECO:0007669"/>
    <property type="project" value="TreeGrafter"/>
</dbReference>
<dbReference type="Proteomes" id="UP000076796">
    <property type="component" value="Unassembled WGS sequence"/>
</dbReference>
<dbReference type="SUPFAM" id="SSF47781">
    <property type="entry name" value="RuvA domain 2-like"/>
    <property type="match status" value="1"/>
</dbReference>
<name>A0A163KY10_9BACL</name>
<dbReference type="OrthoDB" id="9790239at2"/>
<dbReference type="NCBIfam" id="TIGR00426">
    <property type="entry name" value="competence protein ComEA helix-hairpin-helix repeat region"/>
    <property type="match status" value="1"/>
</dbReference>
<protein>
    <submittedName>
        <fullName evidence="3">Competence protein ComEA</fullName>
    </submittedName>
</protein>
<dbReference type="SMART" id="SM00278">
    <property type="entry name" value="HhH1"/>
    <property type="match status" value="2"/>
</dbReference>
<dbReference type="RefSeq" id="WP_063478930.1">
    <property type="nucleotide sequence ID" value="NZ_CP147845.1"/>
</dbReference>
<dbReference type="GO" id="GO:0015628">
    <property type="term" value="P:protein secretion by the type II secretion system"/>
    <property type="evidence" value="ECO:0007669"/>
    <property type="project" value="TreeGrafter"/>
</dbReference>
<organism evidence="3 4">
    <name type="scientific">Paenibacillus glucanolyticus</name>
    <dbReference type="NCBI Taxonomy" id="59843"/>
    <lineage>
        <taxon>Bacteria</taxon>
        <taxon>Bacillati</taxon>
        <taxon>Bacillota</taxon>
        <taxon>Bacilli</taxon>
        <taxon>Bacillales</taxon>
        <taxon>Paenibacillaceae</taxon>
        <taxon>Paenibacillus</taxon>
    </lineage>
</organism>
<evidence type="ECO:0000259" key="2">
    <source>
        <dbReference type="SMART" id="SM00278"/>
    </source>
</evidence>
<evidence type="ECO:0000256" key="1">
    <source>
        <dbReference type="SAM" id="MobiDB-lite"/>
    </source>
</evidence>
<feature type="compositionally biased region" description="Polar residues" evidence="1">
    <location>
        <begin position="95"/>
        <end position="124"/>
    </location>
</feature>
<dbReference type="InterPro" id="IPR003583">
    <property type="entry name" value="Hlx-hairpin-Hlx_DNA-bd_motif"/>
</dbReference>
<dbReference type="InterPro" id="IPR051675">
    <property type="entry name" value="Endo/Exo/Phosphatase_dom_1"/>
</dbReference>
<dbReference type="Gene3D" id="1.10.150.320">
    <property type="entry name" value="Photosystem II 12 kDa extrinsic protein"/>
    <property type="match status" value="1"/>
</dbReference>
<sequence>MKRISLGWSLAATIAGCGFILFAGGTDKGIEGWQPLNDQLEQVVGVEGEKGMKTSSANSRNGAVEDAAPAEAGDVPDAAKKADPDTGSEPAGNTKDLSLSSSQGAATVSGSPGETSPPASVQPESSSGSSQTDGGALQTQQRASASESAVDSPSSSVQSGLINVNTADAATLMELPGIGEAKAQAIIDYRKQFGPFRSIADLMNVKGIGPKMLEKMKPYVGL</sequence>
<proteinExistence type="predicted"/>